<protein>
    <submittedName>
        <fullName evidence="5">FAD-dependent oxidoreductase</fullName>
    </submittedName>
</protein>
<reference evidence="5 6" key="1">
    <citation type="submission" date="2017-11" db="EMBL/GenBank/DDBJ databases">
        <title>Draft genome sequence of Mitsuaria sp. HWN-4.</title>
        <authorList>
            <person name="Gundlapally S.R."/>
        </authorList>
    </citation>
    <scope>NUCLEOTIDE SEQUENCE [LARGE SCALE GENOMIC DNA]</scope>
    <source>
        <strain evidence="5 6">HWN-4</strain>
    </source>
</reference>
<dbReference type="GO" id="GO:0016709">
    <property type="term" value="F:oxidoreductase activity, acting on paired donors, with incorporation or reduction of molecular oxygen, NAD(P)H as one donor, and incorporation of one atom of oxygen"/>
    <property type="evidence" value="ECO:0007669"/>
    <property type="project" value="UniProtKB-ARBA"/>
</dbReference>
<evidence type="ECO:0000313" key="5">
    <source>
        <dbReference type="EMBL" id="PIM51703.1"/>
    </source>
</evidence>
<dbReference type="SUPFAM" id="SSF51905">
    <property type="entry name" value="FAD/NAD(P)-binding domain"/>
    <property type="match status" value="1"/>
</dbReference>
<evidence type="ECO:0000256" key="3">
    <source>
        <dbReference type="ARBA" id="ARBA00022827"/>
    </source>
</evidence>
<evidence type="ECO:0000256" key="2">
    <source>
        <dbReference type="ARBA" id="ARBA00022630"/>
    </source>
</evidence>
<dbReference type="NCBIfam" id="NF006002">
    <property type="entry name" value="PRK08132.1"/>
    <property type="match status" value="1"/>
</dbReference>
<evidence type="ECO:0000313" key="6">
    <source>
        <dbReference type="Proteomes" id="UP000231501"/>
    </source>
</evidence>
<gene>
    <name evidence="5" type="ORF">CS062_18620</name>
</gene>
<dbReference type="EMBL" id="PEOG01000056">
    <property type="protein sequence ID" value="PIM51703.1"/>
    <property type="molecule type" value="Genomic_DNA"/>
</dbReference>
<keyword evidence="2" id="KW-0285">Flavoprotein</keyword>
<dbReference type="Gene3D" id="3.30.70.2450">
    <property type="match status" value="1"/>
</dbReference>
<dbReference type="GO" id="GO:0071949">
    <property type="term" value="F:FAD binding"/>
    <property type="evidence" value="ECO:0007669"/>
    <property type="project" value="InterPro"/>
</dbReference>
<name>A0A2G9C5K7_9BURK</name>
<organism evidence="5 6">
    <name type="scientific">Roseateles chitinivorans</name>
    <dbReference type="NCBI Taxonomy" id="2917965"/>
    <lineage>
        <taxon>Bacteria</taxon>
        <taxon>Pseudomonadati</taxon>
        <taxon>Pseudomonadota</taxon>
        <taxon>Betaproteobacteria</taxon>
        <taxon>Burkholderiales</taxon>
        <taxon>Sphaerotilaceae</taxon>
        <taxon>Roseateles</taxon>
    </lineage>
</organism>
<dbReference type="InterPro" id="IPR036188">
    <property type="entry name" value="FAD/NAD-bd_sf"/>
</dbReference>
<dbReference type="PANTHER" id="PTHR43004">
    <property type="entry name" value="TRK SYSTEM POTASSIUM UPTAKE PROTEIN"/>
    <property type="match status" value="1"/>
</dbReference>
<comment type="cofactor">
    <cofactor evidence="1">
        <name>FAD</name>
        <dbReference type="ChEBI" id="CHEBI:57692"/>
    </cofactor>
</comment>
<evidence type="ECO:0000259" key="4">
    <source>
        <dbReference type="Pfam" id="PF01494"/>
    </source>
</evidence>
<sequence length="570" mass="63165">MSEVDYQRVVYPYRRHADQQAHARGEPARHPVVVVGAGPVGLCAAIDLALQGVPVVLLNNDGRLSVGSRALCFAKRTLEILDRLGCGQRLVDKGVSWGVGRVFFRDAQVYQFDLLAESGHQRPAFVNLQQYYVEGFLVERALELPLLDLRWHHGVTGVQPHADHVALTVETPEGPYTLLADHVVACDGARSTIRRLIGQESHGRSFKDRFLIADVRMNAPFPAERWFWFDPPFHPGQSVLLHRQPDGVWRIDFQLGWDADPELERQPERILPRVRTLMREASRAAGGDGSVPDIELVWASVYTFACMRMDSFRHGRILFAGDAAHGVSPFGARGANSGIQDADNLAWKLAAVVQGRAPPALLDSYARERELAADENILHSTRSTDFITPKSETSRIFRDATLTLAKDFAFARRLVNSGRLSVPTTRYGAVAADAPIRVDGRDDWLLRQMKPGRFTALIFDTPPPSEREQRASLGPEWGLGVQEGSPMPRGEPAPGLPQEDVPVLVRIDDALDPQGLVRARYDAEPGLVVLLRPDQHVCARLHHPTAAELQSAMRRALADDAAVEEMPACR</sequence>
<dbReference type="AlphaFoldDB" id="A0A2G9C5K7"/>
<dbReference type="InterPro" id="IPR002938">
    <property type="entry name" value="FAD-bd"/>
</dbReference>
<comment type="caution">
    <text evidence="5">The sequence shown here is derived from an EMBL/GenBank/DDBJ whole genome shotgun (WGS) entry which is preliminary data.</text>
</comment>
<dbReference type="PANTHER" id="PTHR43004:SF19">
    <property type="entry name" value="BINDING MONOOXYGENASE, PUTATIVE (JCVI)-RELATED"/>
    <property type="match status" value="1"/>
</dbReference>
<dbReference type="PRINTS" id="PR00420">
    <property type="entry name" value="RNGMNOXGNASE"/>
</dbReference>
<dbReference type="Gene3D" id="3.40.30.120">
    <property type="match status" value="1"/>
</dbReference>
<dbReference type="OrthoDB" id="3443359at2"/>
<dbReference type="InterPro" id="IPR050641">
    <property type="entry name" value="RIFMO-like"/>
</dbReference>
<keyword evidence="3" id="KW-0274">FAD</keyword>
<evidence type="ECO:0000256" key="1">
    <source>
        <dbReference type="ARBA" id="ARBA00001974"/>
    </source>
</evidence>
<dbReference type="Gene3D" id="3.50.50.60">
    <property type="entry name" value="FAD/NAD(P)-binding domain"/>
    <property type="match status" value="1"/>
</dbReference>
<dbReference type="Proteomes" id="UP000231501">
    <property type="component" value="Unassembled WGS sequence"/>
</dbReference>
<feature type="domain" description="FAD-binding" evidence="4">
    <location>
        <begin position="31"/>
        <end position="375"/>
    </location>
</feature>
<accession>A0A2G9C5K7</accession>
<keyword evidence="6" id="KW-1185">Reference proteome</keyword>
<proteinExistence type="predicted"/>
<dbReference type="Pfam" id="PF01494">
    <property type="entry name" value="FAD_binding_3"/>
    <property type="match status" value="1"/>
</dbReference>
<dbReference type="RefSeq" id="WP_099863074.1">
    <property type="nucleotide sequence ID" value="NZ_PEOG01000056.1"/>
</dbReference>